<dbReference type="GO" id="GO:0005886">
    <property type="term" value="C:plasma membrane"/>
    <property type="evidence" value="ECO:0007669"/>
    <property type="project" value="TreeGrafter"/>
</dbReference>
<proteinExistence type="predicted"/>
<protein>
    <submittedName>
        <fullName evidence="8">MFS sugar transporter</fullName>
    </submittedName>
</protein>
<dbReference type="Gene3D" id="1.20.1250.20">
    <property type="entry name" value="MFS general substrate transporter like domains"/>
    <property type="match status" value="1"/>
</dbReference>
<accession>A0A218Z4J7</accession>
<evidence type="ECO:0000256" key="7">
    <source>
        <dbReference type="SAM" id="Phobius"/>
    </source>
</evidence>
<dbReference type="InParanoid" id="A0A218Z4J7"/>
<dbReference type="SUPFAM" id="SSF103473">
    <property type="entry name" value="MFS general substrate transporter"/>
    <property type="match status" value="1"/>
</dbReference>
<feature type="compositionally biased region" description="Polar residues" evidence="6">
    <location>
        <begin position="338"/>
        <end position="354"/>
    </location>
</feature>
<gene>
    <name evidence="8" type="ORF">B2J93_6467</name>
</gene>
<dbReference type="AlphaFoldDB" id="A0A218Z4J7"/>
<organism evidence="8 9">
    <name type="scientific">Diplocarpon coronariae</name>
    <dbReference type="NCBI Taxonomy" id="2795749"/>
    <lineage>
        <taxon>Eukaryota</taxon>
        <taxon>Fungi</taxon>
        <taxon>Dikarya</taxon>
        <taxon>Ascomycota</taxon>
        <taxon>Pezizomycotina</taxon>
        <taxon>Leotiomycetes</taxon>
        <taxon>Helotiales</taxon>
        <taxon>Drepanopezizaceae</taxon>
        <taxon>Diplocarpon</taxon>
    </lineage>
</organism>
<keyword evidence="2" id="KW-0813">Transport</keyword>
<evidence type="ECO:0000313" key="9">
    <source>
        <dbReference type="Proteomes" id="UP000242519"/>
    </source>
</evidence>
<evidence type="ECO:0000256" key="2">
    <source>
        <dbReference type="ARBA" id="ARBA00022448"/>
    </source>
</evidence>
<feature type="transmembrane region" description="Helical" evidence="7">
    <location>
        <begin position="12"/>
        <end position="32"/>
    </location>
</feature>
<evidence type="ECO:0000256" key="3">
    <source>
        <dbReference type="ARBA" id="ARBA00022692"/>
    </source>
</evidence>
<name>A0A218Z4J7_9HELO</name>
<evidence type="ECO:0000256" key="4">
    <source>
        <dbReference type="ARBA" id="ARBA00022989"/>
    </source>
</evidence>
<evidence type="ECO:0000256" key="1">
    <source>
        <dbReference type="ARBA" id="ARBA00004141"/>
    </source>
</evidence>
<comment type="caution">
    <text evidence="8">The sequence shown here is derived from an EMBL/GenBank/DDBJ whole genome shotgun (WGS) entry which is preliminary data.</text>
</comment>
<keyword evidence="9" id="KW-1185">Reference proteome</keyword>
<dbReference type="GO" id="GO:0008506">
    <property type="term" value="F:sucrose:proton symporter activity"/>
    <property type="evidence" value="ECO:0007669"/>
    <property type="project" value="TreeGrafter"/>
</dbReference>
<feature type="transmembrane region" description="Helical" evidence="7">
    <location>
        <begin position="135"/>
        <end position="156"/>
    </location>
</feature>
<feature type="transmembrane region" description="Helical" evidence="7">
    <location>
        <begin position="284"/>
        <end position="303"/>
    </location>
</feature>
<dbReference type="InterPro" id="IPR036259">
    <property type="entry name" value="MFS_trans_sf"/>
</dbReference>
<evidence type="ECO:0000256" key="6">
    <source>
        <dbReference type="SAM" id="MobiDB-lite"/>
    </source>
</evidence>
<dbReference type="EMBL" id="MZNU01000219">
    <property type="protein sequence ID" value="OWP02634.1"/>
    <property type="molecule type" value="Genomic_DNA"/>
</dbReference>
<evidence type="ECO:0000256" key="5">
    <source>
        <dbReference type="ARBA" id="ARBA00023136"/>
    </source>
</evidence>
<keyword evidence="3 7" id="KW-0812">Transmembrane</keyword>
<reference evidence="8 9" key="1">
    <citation type="submission" date="2017-04" db="EMBL/GenBank/DDBJ databases">
        <title>Draft genome sequence of Marssonina coronaria NL1: causal agent of apple blotch.</title>
        <authorList>
            <person name="Cheng Q."/>
        </authorList>
    </citation>
    <scope>NUCLEOTIDE SEQUENCE [LARGE SCALE GENOMIC DNA]</scope>
    <source>
        <strain evidence="8 9">NL1</strain>
    </source>
</reference>
<keyword evidence="4 7" id="KW-1133">Transmembrane helix</keyword>
<feature type="transmembrane region" description="Helical" evidence="7">
    <location>
        <begin position="53"/>
        <end position="79"/>
    </location>
</feature>
<feature type="transmembrane region" description="Helical" evidence="7">
    <location>
        <begin position="168"/>
        <end position="190"/>
    </location>
</feature>
<sequence>MSQGSPYLSSLGLSSSIISLVWLAGPLSGTFVQPYIGVLSDSCLHSWGRRRPFIVFGAISTIVCTMALPWTGDTVAFFFRRFSEDETDSRHSEQLLTQILASGWIWALNISIQPVQSGIRALIVDSVPLSQQVRASAYASCVIGIGSILGYSTAFLDLPLLFPWLGNTQIKGICGIASLALGSTVTITCLTTKERKLDAGQVPKQKTGILARVRELTLSFRMIPRRILKVFAAQFFAWLSWFPFMFYITTYMAQLYGTSSLMQTSSIALPGKPPASMTRDSTRYATLSLVFFATTALLTNLLAPRCISTNSSTSSRHQARSHNAAAAEPLLEEAEPSTHGSEGLSSFTRTSNGGKQEPHSVYSRYMASWLTLPRLWAASHIFRPAVLLATALTDSLLVSTVLVGMLGMSWAMTQWVPYALISAEIAKTQTHLPASLQLTAQSASSSGYRLLDAVHGDAHETDDVPGDAEKAADAGRGKQKMVLQAGAVMGMQNMAIATPQMVGALLCSLLFWALAKCEITGGAAAGWVMRILQLSSLVAAWLASQIEWD</sequence>
<feature type="region of interest" description="Disordered" evidence="6">
    <location>
        <begin position="332"/>
        <end position="358"/>
    </location>
</feature>
<comment type="subcellular location">
    <subcellularLocation>
        <location evidence="1">Membrane</location>
        <topology evidence="1">Multi-pass membrane protein</topology>
    </subcellularLocation>
</comment>
<evidence type="ECO:0000313" key="8">
    <source>
        <dbReference type="EMBL" id="OWP02634.1"/>
    </source>
</evidence>
<keyword evidence="8" id="KW-0762">Sugar transport</keyword>
<dbReference type="OrthoDB" id="28755at2759"/>
<feature type="transmembrane region" description="Helical" evidence="7">
    <location>
        <begin position="494"/>
        <end position="515"/>
    </location>
</feature>
<dbReference type="PANTHER" id="PTHR19432">
    <property type="entry name" value="SUGAR TRANSPORTER"/>
    <property type="match status" value="1"/>
</dbReference>
<feature type="transmembrane region" description="Helical" evidence="7">
    <location>
        <begin position="99"/>
        <end position="123"/>
    </location>
</feature>
<dbReference type="PANTHER" id="PTHR19432:SF35">
    <property type="entry name" value="SOLUTE CARRIER FAMILY 45 MEMBER 3 ISOFORM X1"/>
    <property type="match status" value="1"/>
</dbReference>
<keyword evidence="5 7" id="KW-0472">Membrane</keyword>
<dbReference type="Proteomes" id="UP000242519">
    <property type="component" value="Unassembled WGS sequence"/>
</dbReference>
<feature type="transmembrane region" description="Helical" evidence="7">
    <location>
        <begin position="385"/>
        <end position="410"/>
    </location>
</feature>
<feature type="transmembrane region" description="Helical" evidence="7">
    <location>
        <begin position="230"/>
        <end position="253"/>
    </location>
</feature>